<dbReference type="InterPro" id="IPR019587">
    <property type="entry name" value="Polyketide_cyclase/dehydratase"/>
</dbReference>
<dbReference type="EMBL" id="JAJATZ010000004">
    <property type="protein sequence ID" value="MCB5199631.1"/>
    <property type="molecule type" value="Genomic_DNA"/>
</dbReference>
<reference evidence="1" key="1">
    <citation type="submission" date="2021-10" db="EMBL/GenBank/DDBJ databases">
        <title>Loktanella gaetbuli sp. nov., isolated from a tidal flat.</title>
        <authorList>
            <person name="Park S."/>
            <person name="Yoon J.-H."/>
        </authorList>
    </citation>
    <scope>NUCLEOTIDE SEQUENCE</scope>
    <source>
        <strain evidence="1">TSTF-M6</strain>
    </source>
</reference>
<evidence type="ECO:0000313" key="2">
    <source>
        <dbReference type="Proteomes" id="UP001138961"/>
    </source>
</evidence>
<accession>A0ABS8BV69</accession>
<name>A0ABS8BV69_9RHOB</name>
<dbReference type="InterPro" id="IPR023393">
    <property type="entry name" value="START-like_dom_sf"/>
</dbReference>
<dbReference type="Gene3D" id="3.30.530.20">
    <property type="match status" value="1"/>
</dbReference>
<dbReference type="RefSeq" id="WP_090159033.1">
    <property type="nucleotide sequence ID" value="NZ_JAJATZ010000004.1"/>
</dbReference>
<proteinExistence type="predicted"/>
<dbReference type="CDD" id="cd07812">
    <property type="entry name" value="SRPBCC"/>
    <property type="match status" value="1"/>
</dbReference>
<dbReference type="Pfam" id="PF10604">
    <property type="entry name" value="Polyketide_cyc2"/>
    <property type="match status" value="1"/>
</dbReference>
<dbReference type="SUPFAM" id="SSF55961">
    <property type="entry name" value="Bet v1-like"/>
    <property type="match status" value="1"/>
</dbReference>
<gene>
    <name evidence="1" type="ORF">LGQ03_10295</name>
</gene>
<sequence>MKFSAREDIEAPIDVVFARVTDFDTFERQMIRRGAEVRRTDPDGIAGVGSVWDVAFSYRGRARTITATVARMEKPNLLELTLVANGLNGVSTIELLPLSQNKTRMSMAIDLSAKTLSARLLLQSLKLAKSNLTNRFKKRVADFAASIENREKPTRS</sequence>
<evidence type="ECO:0000313" key="1">
    <source>
        <dbReference type="EMBL" id="MCB5199631.1"/>
    </source>
</evidence>
<protein>
    <submittedName>
        <fullName evidence="1">SRPBCC family protein</fullName>
    </submittedName>
</protein>
<comment type="caution">
    <text evidence="1">The sequence shown here is derived from an EMBL/GenBank/DDBJ whole genome shotgun (WGS) entry which is preliminary data.</text>
</comment>
<keyword evidence="2" id="KW-1185">Reference proteome</keyword>
<dbReference type="Proteomes" id="UP001138961">
    <property type="component" value="Unassembled WGS sequence"/>
</dbReference>
<organism evidence="1 2">
    <name type="scientific">Loktanella gaetbuli</name>
    <dbReference type="NCBI Taxonomy" id="2881335"/>
    <lineage>
        <taxon>Bacteria</taxon>
        <taxon>Pseudomonadati</taxon>
        <taxon>Pseudomonadota</taxon>
        <taxon>Alphaproteobacteria</taxon>
        <taxon>Rhodobacterales</taxon>
        <taxon>Roseobacteraceae</taxon>
        <taxon>Loktanella</taxon>
    </lineage>
</organism>